<feature type="compositionally biased region" description="Basic and acidic residues" evidence="6">
    <location>
        <begin position="11"/>
        <end position="22"/>
    </location>
</feature>
<keyword evidence="4 7" id="KW-1133">Transmembrane helix</keyword>
<evidence type="ECO:0000256" key="1">
    <source>
        <dbReference type="ARBA" id="ARBA00004141"/>
    </source>
</evidence>
<dbReference type="AlphaFoldDB" id="A0A5C6A9L9"/>
<dbReference type="PANTHER" id="PTHR11403">
    <property type="entry name" value="CYTOCHROME C OXIDASE SUBUNIT III"/>
    <property type="match status" value="1"/>
</dbReference>
<dbReference type="SUPFAM" id="SSF81452">
    <property type="entry name" value="Cytochrome c oxidase subunit III-like"/>
    <property type="match status" value="2"/>
</dbReference>
<evidence type="ECO:0000259" key="8">
    <source>
        <dbReference type="PROSITE" id="PS50253"/>
    </source>
</evidence>
<dbReference type="GO" id="GO:0019646">
    <property type="term" value="P:aerobic electron transport chain"/>
    <property type="evidence" value="ECO:0007669"/>
    <property type="project" value="InterPro"/>
</dbReference>
<comment type="caution">
    <text evidence="9">The sequence shown here is derived from an EMBL/GenBank/DDBJ whole genome shotgun (WGS) entry which is preliminary data.</text>
</comment>
<keyword evidence="9" id="KW-0560">Oxidoreductase</keyword>
<feature type="region of interest" description="Disordered" evidence="6">
    <location>
        <begin position="1"/>
        <end position="22"/>
    </location>
</feature>
<feature type="domain" description="Heme-copper oxidase subunit III family profile" evidence="8">
    <location>
        <begin position="44"/>
        <end position="414"/>
    </location>
</feature>
<keyword evidence="3 7" id="KW-0812">Transmembrane</keyword>
<sequence length="414" mass="45985">MATIDSPAPESETHDSHGHDHDHDHPAWLAHHFDTPEQQFDSGKLGIWLFLVTEVLFFSGMFCAYAIFRMLRPEVFEGCSQFLNTKLGAINTGVLLFSSLTMAWAVRCAQTEEHKKLVVLIASTLSCAMVFLGVKSIEYSHKWGMGLLPPGSYFYSEANPHPTMEQMVQQHGFSESAAYFLHNSLYFLCAPFFLLLVGTVIWAILAFVQKKHFQFECAKPLVVVCLSFFLGVGLGMILESGSSEGHGADHAVAHVDGDHSEYAHDDADHSHDAASGVIADYAETSDDTAVEMLAAQDINTGAKDLLNARRTQAELASGQVLPSDADADMGIESIEQDVLTKRQAGVFFGIYYCMTGVHAIHILAGIGVLVWLLIRAIRQDFNKQYFGPVDYVGLYWHLVDLIWIYLFPLLYLIR</sequence>
<keyword evidence="10" id="KW-1185">Reference proteome</keyword>
<keyword evidence="5 7" id="KW-0472">Membrane</keyword>
<evidence type="ECO:0000256" key="7">
    <source>
        <dbReference type="SAM" id="Phobius"/>
    </source>
</evidence>
<dbReference type="InterPro" id="IPR035973">
    <property type="entry name" value="Cyt_c_oxidase_su3-like_sf"/>
</dbReference>
<evidence type="ECO:0000256" key="4">
    <source>
        <dbReference type="ARBA" id="ARBA00022989"/>
    </source>
</evidence>
<name>A0A5C6A9L9_9BACT</name>
<dbReference type="PROSITE" id="PS50253">
    <property type="entry name" value="COX3"/>
    <property type="match status" value="1"/>
</dbReference>
<dbReference type="GO" id="GO:0004129">
    <property type="term" value="F:cytochrome-c oxidase activity"/>
    <property type="evidence" value="ECO:0007669"/>
    <property type="project" value="InterPro"/>
</dbReference>
<evidence type="ECO:0000256" key="3">
    <source>
        <dbReference type="ARBA" id="ARBA00022692"/>
    </source>
</evidence>
<gene>
    <name evidence="9" type="primary">ctaE</name>
    <name evidence="9" type="ORF">Pla100_36020</name>
</gene>
<feature type="transmembrane region" description="Helical" evidence="7">
    <location>
        <begin position="220"/>
        <end position="238"/>
    </location>
</feature>
<protein>
    <submittedName>
        <fullName evidence="9">Cytochrome c oxidase subunit 3</fullName>
        <ecNumber evidence="9">1.9.3.1</ecNumber>
    </submittedName>
</protein>
<organism evidence="9 10">
    <name type="scientific">Neorhodopirellula pilleata</name>
    <dbReference type="NCBI Taxonomy" id="2714738"/>
    <lineage>
        <taxon>Bacteria</taxon>
        <taxon>Pseudomonadati</taxon>
        <taxon>Planctomycetota</taxon>
        <taxon>Planctomycetia</taxon>
        <taxon>Pirellulales</taxon>
        <taxon>Pirellulaceae</taxon>
        <taxon>Neorhodopirellula</taxon>
    </lineage>
</organism>
<feature type="transmembrane region" description="Helical" evidence="7">
    <location>
        <begin position="394"/>
        <end position="413"/>
    </location>
</feature>
<feature type="transmembrane region" description="Helical" evidence="7">
    <location>
        <begin position="118"/>
        <end position="137"/>
    </location>
</feature>
<evidence type="ECO:0000313" key="9">
    <source>
        <dbReference type="EMBL" id="TWT95023.1"/>
    </source>
</evidence>
<dbReference type="InterPro" id="IPR024791">
    <property type="entry name" value="Cyt_c/ubiquinol_Oxase_su3"/>
</dbReference>
<dbReference type="RefSeq" id="WP_146578971.1">
    <property type="nucleotide sequence ID" value="NZ_SJPM01000007.1"/>
</dbReference>
<dbReference type="InterPro" id="IPR013833">
    <property type="entry name" value="Cyt_c_oxidase_su3_a-hlx"/>
</dbReference>
<evidence type="ECO:0000256" key="6">
    <source>
        <dbReference type="SAM" id="MobiDB-lite"/>
    </source>
</evidence>
<dbReference type="PANTHER" id="PTHR11403:SF6">
    <property type="entry name" value="NITRIC OXIDE REDUCTASE SUBUNIT E"/>
    <property type="match status" value="1"/>
</dbReference>
<dbReference type="GO" id="GO:0016020">
    <property type="term" value="C:membrane"/>
    <property type="evidence" value="ECO:0007669"/>
    <property type="project" value="UniProtKB-SubCell"/>
</dbReference>
<feature type="transmembrane region" description="Helical" evidence="7">
    <location>
        <begin position="349"/>
        <end position="374"/>
    </location>
</feature>
<dbReference type="EMBL" id="SJPM01000007">
    <property type="protein sequence ID" value="TWT95023.1"/>
    <property type="molecule type" value="Genomic_DNA"/>
</dbReference>
<proteinExistence type="inferred from homology"/>
<dbReference type="EC" id="1.9.3.1" evidence="9"/>
<reference evidence="9 10" key="1">
    <citation type="submission" date="2019-02" db="EMBL/GenBank/DDBJ databases">
        <title>Deep-cultivation of Planctomycetes and their phenomic and genomic characterization uncovers novel biology.</title>
        <authorList>
            <person name="Wiegand S."/>
            <person name="Jogler M."/>
            <person name="Boedeker C."/>
            <person name="Pinto D."/>
            <person name="Vollmers J."/>
            <person name="Rivas-Marin E."/>
            <person name="Kohn T."/>
            <person name="Peeters S.H."/>
            <person name="Heuer A."/>
            <person name="Rast P."/>
            <person name="Oberbeckmann S."/>
            <person name="Bunk B."/>
            <person name="Jeske O."/>
            <person name="Meyerdierks A."/>
            <person name="Storesund J.E."/>
            <person name="Kallscheuer N."/>
            <person name="Luecker S."/>
            <person name="Lage O.M."/>
            <person name="Pohl T."/>
            <person name="Merkel B.J."/>
            <person name="Hornburger P."/>
            <person name="Mueller R.-W."/>
            <person name="Bruemmer F."/>
            <person name="Labrenz M."/>
            <person name="Spormann A.M."/>
            <person name="Op Den Camp H."/>
            <person name="Overmann J."/>
            <person name="Amann R."/>
            <person name="Jetten M.S.M."/>
            <person name="Mascher T."/>
            <person name="Medema M.H."/>
            <person name="Devos D.P."/>
            <person name="Kaster A.-K."/>
            <person name="Ovreas L."/>
            <person name="Rohde M."/>
            <person name="Galperin M.Y."/>
            <person name="Jogler C."/>
        </authorList>
    </citation>
    <scope>NUCLEOTIDE SEQUENCE [LARGE SCALE GENOMIC DNA]</scope>
    <source>
        <strain evidence="9 10">Pla100</strain>
    </source>
</reference>
<evidence type="ECO:0000256" key="2">
    <source>
        <dbReference type="ARBA" id="ARBA00010581"/>
    </source>
</evidence>
<feature type="transmembrane region" description="Helical" evidence="7">
    <location>
        <begin position="185"/>
        <end position="208"/>
    </location>
</feature>
<dbReference type="Pfam" id="PF00510">
    <property type="entry name" value="COX3"/>
    <property type="match status" value="2"/>
</dbReference>
<accession>A0A5C6A9L9</accession>
<feature type="transmembrane region" description="Helical" evidence="7">
    <location>
        <begin position="45"/>
        <end position="68"/>
    </location>
</feature>
<comment type="similarity">
    <text evidence="2">Belongs to the cytochrome c oxidase subunit 3 family.</text>
</comment>
<dbReference type="Proteomes" id="UP000316213">
    <property type="component" value="Unassembled WGS sequence"/>
</dbReference>
<evidence type="ECO:0000256" key="5">
    <source>
        <dbReference type="ARBA" id="ARBA00023136"/>
    </source>
</evidence>
<dbReference type="Gene3D" id="1.20.120.80">
    <property type="entry name" value="Cytochrome c oxidase, subunit III, four-helix bundle"/>
    <property type="match status" value="2"/>
</dbReference>
<comment type="subcellular location">
    <subcellularLocation>
        <location evidence="1">Membrane</location>
        <topology evidence="1">Multi-pass membrane protein</topology>
    </subcellularLocation>
</comment>
<evidence type="ECO:0000313" key="10">
    <source>
        <dbReference type="Proteomes" id="UP000316213"/>
    </source>
</evidence>
<dbReference type="OrthoDB" id="9810850at2"/>
<dbReference type="GO" id="GO:0016491">
    <property type="term" value="F:oxidoreductase activity"/>
    <property type="evidence" value="ECO:0007669"/>
    <property type="project" value="UniProtKB-KW"/>
</dbReference>
<dbReference type="InterPro" id="IPR000298">
    <property type="entry name" value="Cyt_c_oxidase-like_su3"/>
</dbReference>